<dbReference type="Proteomes" id="UP000032544">
    <property type="component" value="Unassembled WGS sequence"/>
</dbReference>
<dbReference type="PANTHER" id="PTHR40459">
    <property type="entry name" value="CONSERVED HYPOTHETICAL ALANINE AND LEUCINE RICH PROTEIN"/>
    <property type="match status" value="1"/>
</dbReference>
<evidence type="ECO:0000313" key="3">
    <source>
        <dbReference type="EMBL" id="KJF43186.1"/>
    </source>
</evidence>
<feature type="domain" description="DUF2520" evidence="2">
    <location>
        <begin position="127"/>
        <end position="251"/>
    </location>
</feature>
<dbReference type="RefSeq" id="WP_045030324.1">
    <property type="nucleotide sequence ID" value="NZ_JRHC01000003.1"/>
</dbReference>
<evidence type="ECO:0008006" key="5">
    <source>
        <dbReference type="Google" id="ProtNLM"/>
    </source>
</evidence>
<feature type="domain" description="Pyrroline-5-carboxylate reductase catalytic N-terminal" evidence="1">
    <location>
        <begin position="5"/>
        <end position="91"/>
    </location>
</feature>
<dbReference type="InterPro" id="IPR018931">
    <property type="entry name" value="DUF2520"/>
</dbReference>
<dbReference type="InterPro" id="IPR037108">
    <property type="entry name" value="TM1727-like_C_sf"/>
</dbReference>
<organism evidence="3 4">
    <name type="scientific">Draconibacterium sediminis</name>
    <dbReference type="NCBI Taxonomy" id="1544798"/>
    <lineage>
        <taxon>Bacteria</taxon>
        <taxon>Pseudomonadati</taxon>
        <taxon>Bacteroidota</taxon>
        <taxon>Bacteroidia</taxon>
        <taxon>Marinilabiliales</taxon>
        <taxon>Prolixibacteraceae</taxon>
        <taxon>Draconibacterium</taxon>
    </lineage>
</organism>
<dbReference type="Gene3D" id="3.40.50.720">
    <property type="entry name" value="NAD(P)-binding Rossmann-like Domain"/>
    <property type="match status" value="1"/>
</dbReference>
<dbReference type="InterPro" id="IPR008927">
    <property type="entry name" value="6-PGluconate_DH-like_C_sf"/>
</dbReference>
<evidence type="ECO:0000259" key="2">
    <source>
        <dbReference type="Pfam" id="PF10728"/>
    </source>
</evidence>
<reference evidence="3 4" key="1">
    <citation type="submission" date="2014-09" db="EMBL/GenBank/DDBJ databases">
        <title>Draft Genome Sequence of Draconibacterium sp. JN14CK-3.</title>
        <authorList>
            <person name="Dong C."/>
            <person name="Lai Q."/>
            <person name="Shao Z."/>
        </authorList>
    </citation>
    <scope>NUCLEOTIDE SEQUENCE [LARGE SCALE GENOMIC DNA]</scope>
    <source>
        <strain evidence="3 4">JN14CK-3</strain>
    </source>
</reference>
<name>A0A0D8J9I6_9BACT</name>
<evidence type="ECO:0000259" key="1">
    <source>
        <dbReference type="Pfam" id="PF03807"/>
    </source>
</evidence>
<dbReference type="Pfam" id="PF03807">
    <property type="entry name" value="F420_oxidored"/>
    <property type="match status" value="1"/>
</dbReference>
<keyword evidence="4" id="KW-1185">Reference proteome</keyword>
<dbReference type="EMBL" id="JRHC01000003">
    <property type="protein sequence ID" value="KJF43186.1"/>
    <property type="molecule type" value="Genomic_DNA"/>
</dbReference>
<dbReference type="Pfam" id="PF10728">
    <property type="entry name" value="DUF2520"/>
    <property type="match status" value="1"/>
</dbReference>
<dbReference type="InterPro" id="IPR028939">
    <property type="entry name" value="P5C_Rdtase_cat_N"/>
</dbReference>
<dbReference type="InterPro" id="IPR036291">
    <property type="entry name" value="NAD(P)-bd_dom_sf"/>
</dbReference>
<dbReference type="PATRIC" id="fig|1544798.3.peg.2771"/>
<comment type="caution">
    <text evidence="3">The sequence shown here is derived from an EMBL/GenBank/DDBJ whole genome shotgun (WGS) entry which is preliminary data.</text>
</comment>
<proteinExistence type="predicted"/>
<gene>
    <name evidence="3" type="ORF">LH29_13070</name>
</gene>
<dbReference type="OrthoDB" id="9810755at2"/>
<evidence type="ECO:0000313" key="4">
    <source>
        <dbReference type="Proteomes" id="UP000032544"/>
    </source>
</evidence>
<dbReference type="Gene3D" id="1.10.1040.20">
    <property type="entry name" value="ProC-like, C-terminal domain"/>
    <property type="match status" value="1"/>
</dbReference>
<dbReference type="SUPFAM" id="SSF51735">
    <property type="entry name" value="NAD(P)-binding Rossmann-fold domains"/>
    <property type="match status" value="1"/>
</dbReference>
<dbReference type="SUPFAM" id="SSF48179">
    <property type="entry name" value="6-phosphogluconate dehydrogenase C-terminal domain-like"/>
    <property type="match status" value="1"/>
</dbReference>
<dbReference type="PANTHER" id="PTHR40459:SF1">
    <property type="entry name" value="CONSERVED HYPOTHETICAL ALANINE AND LEUCINE RICH PROTEIN"/>
    <property type="match status" value="1"/>
</dbReference>
<protein>
    <recommendedName>
        <fullName evidence="5">NADP oxidoreductase</fullName>
    </recommendedName>
</protein>
<dbReference type="STRING" id="1544798.LH29_13070"/>
<sequence length="260" mass="29328">MKKYKIAFIGAGNVATHLSNELKKCGHEMVQVYSRTEESAKQLADSLHTTFTTSTETITKEADIYIVALKDSAVDQVLSKIGFGDKLLVHCSGSLPMSVLSQYAKNYGVFYPLQTFSKNRKVDFKQIPIFVEASSSENLNILEELANELSESVTILNSEKRKSLHIAAVFACNFANHCYAMAAKYLETKDLQFEILRPLIMETAQKVQELHPKDAQTGPAIRFDENIIKSHLSELKEMSDLQELYNSNSKSIFEHHQEKQ</sequence>
<dbReference type="AlphaFoldDB" id="A0A0D8J9I6"/>
<accession>A0A0D8J9I6</accession>